<evidence type="ECO:0000256" key="1">
    <source>
        <dbReference type="ARBA" id="ARBA00004613"/>
    </source>
</evidence>
<dbReference type="GO" id="GO:0047911">
    <property type="term" value="F:galacturan 1,4-alpha-galacturonidase activity"/>
    <property type="evidence" value="ECO:0007669"/>
    <property type="project" value="UniProtKB-EC"/>
</dbReference>
<evidence type="ECO:0000256" key="7">
    <source>
        <dbReference type="ARBA" id="ARBA00038933"/>
    </source>
</evidence>
<gene>
    <name evidence="9" type="ORF">K432DRAFT_414683</name>
</gene>
<comment type="catalytic activity">
    <reaction evidence="8">
        <text>[(1-&gt;4)-alpha-D-galacturonosyl](n) + H2O = alpha-D-galacturonate + [(1-&gt;4)-alpha-D-galacturonosyl](n-1)</text>
        <dbReference type="Rhea" id="RHEA:14117"/>
        <dbReference type="Rhea" id="RHEA-COMP:14570"/>
        <dbReference type="Rhea" id="RHEA-COMP:14572"/>
        <dbReference type="ChEBI" id="CHEBI:15377"/>
        <dbReference type="ChEBI" id="CHEBI:58658"/>
        <dbReference type="ChEBI" id="CHEBI:140523"/>
        <dbReference type="EC" id="3.2.1.67"/>
    </reaction>
</comment>
<evidence type="ECO:0000256" key="6">
    <source>
        <dbReference type="ARBA" id="ARBA00037312"/>
    </source>
</evidence>
<evidence type="ECO:0000256" key="2">
    <source>
        <dbReference type="ARBA" id="ARBA00022525"/>
    </source>
</evidence>
<keyword evidence="4" id="KW-0119">Carbohydrate metabolism</keyword>
<evidence type="ECO:0000256" key="3">
    <source>
        <dbReference type="ARBA" id="ARBA00023157"/>
    </source>
</evidence>
<keyword evidence="9" id="KW-0378">Hydrolase</keyword>
<dbReference type="EMBL" id="KV744861">
    <property type="protein sequence ID" value="OCK83435.1"/>
    <property type="molecule type" value="Genomic_DNA"/>
</dbReference>
<dbReference type="Proteomes" id="UP000250266">
    <property type="component" value="Unassembled WGS sequence"/>
</dbReference>
<evidence type="ECO:0000256" key="8">
    <source>
        <dbReference type="ARBA" id="ARBA00048766"/>
    </source>
</evidence>
<comment type="subcellular location">
    <subcellularLocation>
        <location evidence="1">Secreted</location>
    </subcellularLocation>
</comment>
<dbReference type="AlphaFoldDB" id="A0A8E2JI26"/>
<dbReference type="GO" id="GO:0005576">
    <property type="term" value="C:extracellular region"/>
    <property type="evidence" value="ECO:0007669"/>
    <property type="project" value="UniProtKB-SubCell"/>
</dbReference>
<dbReference type="EC" id="3.2.1.67" evidence="7"/>
<proteinExistence type="predicted"/>
<dbReference type="GO" id="GO:0000272">
    <property type="term" value="P:polysaccharide catabolic process"/>
    <property type="evidence" value="ECO:0007669"/>
    <property type="project" value="UniProtKB-KW"/>
</dbReference>
<sequence length="277" mass="29926">MRSDPGTASSESNGRKQCIVYANGHQKDDVPNILHAFRQCDNSETIVFPQDQSYWIVQRLNPIINDDDRMARSMDSLQNHHASVVLTGGINSNSDIWYTAETGYTQPGRPIPFVLWSISDVTVKSLLVKQPPLGSINIMNGTGMAFYSLLYNVMVTKAPYGSKWPAPTNIEVRIATCRGGNGMTIGSMGQYSEGSNVENAVVSDVDPCGGGGWGSIRNVLFANFNIQGESSNNGSYSGTSPMDIRKVAASVSGSEVHPWFGVELKVNESMECTGGGM</sequence>
<dbReference type="InterPro" id="IPR012334">
    <property type="entry name" value="Pectin_lyas_fold"/>
</dbReference>
<evidence type="ECO:0000256" key="5">
    <source>
        <dbReference type="ARBA" id="ARBA00023326"/>
    </source>
</evidence>
<organism evidence="9 10">
    <name type="scientific">Lepidopterella palustris CBS 459.81</name>
    <dbReference type="NCBI Taxonomy" id="1314670"/>
    <lineage>
        <taxon>Eukaryota</taxon>
        <taxon>Fungi</taxon>
        <taxon>Dikarya</taxon>
        <taxon>Ascomycota</taxon>
        <taxon>Pezizomycotina</taxon>
        <taxon>Dothideomycetes</taxon>
        <taxon>Pleosporomycetidae</taxon>
        <taxon>Mytilinidiales</taxon>
        <taxon>Argynnaceae</taxon>
        <taxon>Lepidopterella</taxon>
    </lineage>
</organism>
<evidence type="ECO:0000313" key="9">
    <source>
        <dbReference type="EMBL" id="OCK83435.1"/>
    </source>
</evidence>
<name>A0A8E2JI26_9PEZI</name>
<evidence type="ECO:0000256" key="4">
    <source>
        <dbReference type="ARBA" id="ARBA00023277"/>
    </source>
</evidence>
<dbReference type="InterPro" id="IPR011050">
    <property type="entry name" value="Pectin_lyase_fold/virulence"/>
</dbReference>
<comment type="function">
    <text evidence="6">Specific in hydrolyzing the terminal glycosidic bond of polygalacturonic acid and oligogalacturonates.</text>
</comment>
<accession>A0A8E2JI26</accession>
<keyword evidence="10" id="KW-1185">Reference proteome</keyword>
<keyword evidence="3" id="KW-1015">Disulfide bond</keyword>
<evidence type="ECO:0000313" key="10">
    <source>
        <dbReference type="Proteomes" id="UP000250266"/>
    </source>
</evidence>
<protein>
    <recommendedName>
        <fullName evidence="7">galacturonan 1,4-alpha-galacturonidase</fullName>
        <ecNumber evidence="7">3.2.1.67</ecNumber>
    </recommendedName>
</protein>
<dbReference type="PANTHER" id="PTHR31736">
    <property type="match status" value="1"/>
</dbReference>
<dbReference type="PANTHER" id="PTHR31736:SF12">
    <property type="entry name" value="EXO-POLYGALACTURONASE, PUTATIVE-RELATED"/>
    <property type="match status" value="1"/>
</dbReference>
<dbReference type="OrthoDB" id="339764at2759"/>
<reference evidence="9 10" key="1">
    <citation type="journal article" date="2016" name="Nat. Commun.">
        <title>Ectomycorrhizal ecology is imprinted in the genome of the dominant symbiotic fungus Cenococcum geophilum.</title>
        <authorList>
            <consortium name="DOE Joint Genome Institute"/>
            <person name="Peter M."/>
            <person name="Kohler A."/>
            <person name="Ohm R.A."/>
            <person name="Kuo A."/>
            <person name="Krutzmann J."/>
            <person name="Morin E."/>
            <person name="Arend M."/>
            <person name="Barry K.W."/>
            <person name="Binder M."/>
            <person name="Choi C."/>
            <person name="Clum A."/>
            <person name="Copeland A."/>
            <person name="Grisel N."/>
            <person name="Haridas S."/>
            <person name="Kipfer T."/>
            <person name="LaButti K."/>
            <person name="Lindquist E."/>
            <person name="Lipzen A."/>
            <person name="Maire R."/>
            <person name="Meier B."/>
            <person name="Mihaltcheva S."/>
            <person name="Molinier V."/>
            <person name="Murat C."/>
            <person name="Poggeler S."/>
            <person name="Quandt C.A."/>
            <person name="Sperisen C."/>
            <person name="Tritt A."/>
            <person name="Tisserant E."/>
            <person name="Crous P.W."/>
            <person name="Henrissat B."/>
            <person name="Nehls U."/>
            <person name="Egli S."/>
            <person name="Spatafora J.W."/>
            <person name="Grigoriev I.V."/>
            <person name="Martin F.M."/>
        </authorList>
    </citation>
    <scope>NUCLEOTIDE SEQUENCE [LARGE SCALE GENOMIC DNA]</scope>
    <source>
        <strain evidence="9 10">CBS 459.81</strain>
    </source>
</reference>
<dbReference type="SUPFAM" id="SSF51126">
    <property type="entry name" value="Pectin lyase-like"/>
    <property type="match status" value="1"/>
</dbReference>
<keyword evidence="2" id="KW-0964">Secreted</keyword>
<keyword evidence="5" id="KW-0624">Polysaccharide degradation</keyword>
<dbReference type="Gene3D" id="2.160.20.10">
    <property type="entry name" value="Single-stranded right-handed beta-helix, Pectin lyase-like"/>
    <property type="match status" value="2"/>
</dbReference>